<dbReference type="Proteomes" id="UP000095003">
    <property type="component" value="Unassembled WGS sequence"/>
</dbReference>
<evidence type="ECO:0000313" key="7">
    <source>
        <dbReference type="EMBL" id="ODR52142.1"/>
    </source>
</evidence>
<evidence type="ECO:0000256" key="3">
    <source>
        <dbReference type="ARBA" id="ARBA00023163"/>
    </source>
</evidence>
<protein>
    <submittedName>
        <fullName evidence="7">AraC family transcriptional regulator</fullName>
    </submittedName>
    <submittedName>
        <fullName evidence="5">HTH-type transcriptional activator RhaR</fullName>
    </submittedName>
</protein>
<gene>
    <name evidence="5" type="primary">rhaR_8</name>
    <name evidence="6" type="synonym">rhaR_1</name>
    <name evidence="6" type="ORF">BEH84_00443</name>
    <name evidence="7" type="ORF">BEI59_11555</name>
    <name evidence="5" type="ORF">BEI61_02104</name>
    <name evidence="8" type="ORF">BEI63_17245</name>
</gene>
<dbReference type="EMBL" id="MEHD01000025">
    <property type="protein sequence ID" value="ODR54683.1"/>
    <property type="molecule type" value="Genomic_DNA"/>
</dbReference>
<dbReference type="InterPro" id="IPR003313">
    <property type="entry name" value="AraC-bd"/>
</dbReference>
<dbReference type="OrthoDB" id="9774814at2"/>
<dbReference type="SUPFAM" id="SSF51215">
    <property type="entry name" value="Regulatory protein AraC"/>
    <property type="match status" value="1"/>
</dbReference>
<dbReference type="Gene3D" id="1.10.10.60">
    <property type="entry name" value="Homeodomain-like"/>
    <property type="match status" value="2"/>
</dbReference>
<evidence type="ECO:0000313" key="11">
    <source>
        <dbReference type="Proteomes" id="UP000094869"/>
    </source>
</evidence>
<evidence type="ECO:0000313" key="12">
    <source>
        <dbReference type="Proteomes" id="UP000095003"/>
    </source>
</evidence>
<evidence type="ECO:0000313" key="5">
    <source>
        <dbReference type="EMBL" id="ODM06215.1"/>
    </source>
</evidence>
<feature type="domain" description="HTH araC/xylS-type" evidence="4">
    <location>
        <begin position="187"/>
        <end position="284"/>
    </location>
</feature>
<dbReference type="PANTHER" id="PTHR43280">
    <property type="entry name" value="ARAC-FAMILY TRANSCRIPTIONAL REGULATOR"/>
    <property type="match status" value="1"/>
</dbReference>
<dbReference type="GO" id="GO:0043565">
    <property type="term" value="F:sequence-specific DNA binding"/>
    <property type="evidence" value="ECO:0007669"/>
    <property type="project" value="InterPro"/>
</dbReference>
<dbReference type="Proteomes" id="UP000094067">
    <property type="component" value="Unassembled WGS sequence"/>
</dbReference>
<dbReference type="InterPro" id="IPR018062">
    <property type="entry name" value="HTH_AraC-typ_CS"/>
</dbReference>
<keyword evidence="11" id="KW-1185">Reference proteome</keyword>
<proteinExistence type="predicted"/>
<evidence type="ECO:0000313" key="8">
    <source>
        <dbReference type="EMBL" id="ODR54683.1"/>
    </source>
</evidence>
<dbReference type="EMBL" id="MCGH01000002">
    <property type="protein sequence ID" value="ODM06215.1"/>
    <property type="molecule type" value="Genomic_DNA"/>
</dbReference>
<accession>A0A1E3ABR1</accession>
<dbReference type="InterPro" id="IPR018060">
    <property type="entry name" value="HTH_AraC"/>
</dbReference>
<dbReference type="Proteomes" id="UP000094271">
    <property type="component" value="Unassembled WGS sequence"/>
</dbReference>
<dbReference type="RefSeq" id="WP_069152243.1">
    <property type="nucleotide sequence ID" value="NZ_DAWDRA010000055.1"/>
</dbReference>
<evidence type="ECO:0000313" key="6">
    <source>
        <dbReference type="EMBL" id="ODM12728.1"/>
    </source>
</evidence>
<evidence type="ECO:0000313" key="10">
    <source>
        <dbReference type="Proteomes" id="UP000094271"/>
    </source>
</evidence>
<name>A0A1E3ABR1_9FIRM</name>
<dbReference type="Pfam" id="PF02311">
    <property type="entry name" value="AraC_binding"/>
    <property type="match status" value="1"/>
</dbReference>
<keyword evidence="3" id="KW-0804">Transcription</keyword>
<dbReference type="Gene3D" id="2.60.120.10">
    <property type="entry name" value="Jelly Rolls"/>
    <property type="match status" value="1"/>
</dbReference>
<evidence type="ECO:0000259" key="4">
    <source>
        <dbReference type="PROSITE" id="PS01124"/>
    </source>
</evidence>
<keyword evidence="1" id="KW-0805">Transcription regulation</keyword>
<evidence type="ECO:0000313" key="9">
    <source>
        <dbReference type="Proteomes" id="UP000094067"/>
    </source>
</evidence>
<keyword evidence="2" id="KW-0238">DNA-binding</keyword>
<evidence type="ECO:0000256" key="1">
    <source>
        <dbReference type="ARBA" id="ARBA00023015"/>
    </source>
</evidence>
<dbReference type="SMART" id="SM00342">
    <property type="entry name" value="HTH_ARAC"/>
    <property type="match status" value="1"/>
</dbReference>
<dbReference type="EMBL" id="MEHA01000007">
    <property type="protein sequence ID" value="ODR52142.1"/>
    <property type="molecule type" value="Genomic_DNA"/>
</dbReference>
<reference evidence="9 12" key="1">
    <citation type="submission" date="2016-07" db="EMBL/GenBank/DDBJ databases">
        <title>Characterization of isolates of Eisenbergiella tayi derived from blood cultures, using whole genome sequencing.</title>
        <authorList>
            <person name="Burdz T."/>
            <person name="Wiebe D."/>
            <person name="Huynh C."/>
            <person name="Bernard K."/>
        </authorList>
    </citation>
    <scope>NUCLEOTIDE SEQUENCE [LARGE SCALE GENOMIC DNA]</scope>
    <source>
        <strain evidence="5 9">NML 110608</strain>
        <strain evidence="6 12">NML 120489</strain>
    </source>
</reference>
<dbReference type="SUPFAM" id="SSF46689">
    <property type="entry name" value="Homeodomain-like"/>
    <property type="match status" value="2"/>
</dbReference>
<dbReference type="PANTHER" id="PTHR43280:SF34">
    <property type="entry name" value="ARAC-FAMILY TRANSCRIPTIONAL REGULATOR"/>
    <property type="match status" value="1"/>
</dbReference>
<reference evidence="8 11" key="2">
    <citation type="submission" date="2016-08" db="EMBL/GenBank/DDBJ databases">
        <title>Characterization of Isolates of Eisenbergiella tayi Derived from Blood Cultures, Using Whole Genome Sequencing.</title>
        <authorList>
            <person name="Bernier A.-M."/>
            <person name="Burdz T."/>
            <person name="Wiebe D."/>
            <person name="Bernard K."/>
        </authorList>
    </citation>
    <scope>NUCLEOTIDE SEQUENCE [LARGE SCALE GENOMIC DNA]</scope>
    <source>
        <strain evidence="8 11">NML120146</strain>
    </source>
</reference>
<organism evidence="5 9">
    <name type="scientific">Eisenbergiella tayi</name>
    <dbReference type="NCBI Taxonomy" id="1432052"/>
    <lineage>
        <taxon>Bacteria</taxon>
        <taxon>Bacillati</taxon>
        <taxon>Bacillota</taxon>
        <taxon>Clostridia</taxon>
        <taxon>Lachnospirales</taxon>
        <taxon>Lachnospiraceae</taxon>
        <taxon>Eisenbergiella</taxon>
    </lineage>
</organism>
<dbReference type="PATRIC" id="fig|1432052.3.peg.475"/>
<evidence type="ECO:0000256" key="2">
    <source>
        <dbReference type="ARBA" id="ARBA00023125"/>
    </source>
</evidence>
<dbReference type="PROSITE" id="PS00041">
    <property type="entry name" value="HTH_ARAC_FAMILY_1"/>
    <property type="match status" value="1"/>
</dbReference>
<dbReference type="InterPro" id="IPR009057">
    <property type="entry name" value="Homeodomain-like_sf"/>
</dbReference>
<dbReference type="InterPro" id="IPR037923">
    <property type="entry name" value="HTH-like"/>
</dbReference>
<sequence length="287" mass="32775">MKEYSSCKSAIQSCIENKSFAVAHLYNDEKPMDMHIHDCYEIYYSISGGKQFLIDNRFYDIQPGDIFFINQYESHYLSQIDQAVHERIVLSIYPDFLKSLSSDVTDLNNCFHHRGSDISHKLHLTEEDQNRFRYFVHKLTGFTGFGADLEEKAVFTELMVFLNRIFYNKSSADLLITDSAAYHTQVDDILTFINQNIDSQLSIDDLSGHFYLSSSYLCRIFKAATGTTINKYITAKRITVAKSLLSTGYSVTETCELCGFNDYSNFLKAFTKAVGISPKKYAQCSAS</sequence>
<dbReference type="AlphaFoldDB" id="A0A1E3ABR1"/>
<dbReference type="InterPro" id="IPR014710">
    <property type="entry name" value="RmlC-like_jellyroll"/>
</dbReference>
<dbReference type="Proteomes" id="UP000094869">
    <property type="component" value="Unassembled WGS sequence"/>
</dbReference>
<dbReference type="PROSITE" id="PS01124">
    <property type="entry name" value="HTH_ARAC_FAMILY_2"/>
    <property type="match status" value="1"/>
</dbReference>
<comment type="caution">
    <text evidence="5">The sequence shown here is derived from an EMBL/GenBank/DDBJ whole genome shotgun (WGS) entry which is preliminary data.</text>
</comment>
<dbReference type="GeneID" id="93299028"/>
<dbReference type="Pfam" id="PF12833">
    <property type="entry name" value="HTH_18"/>
    <property type="match status" value="1"/>
</dbReference>
<dbReference type="GO" id="GO:0003700">
    <property type="term" value="F:DNA-binding transcription factor activity"/>
    <property type="evidence" value="ECO:0007669"/>
    <property type="project" value="InterPro"/>
</dbReference>
<dbReference type="EMBL" id="MCGI01000001">
    <property type="protein sequence ID" value="ODM12728.1"/>
    <property type="molecule type" value="Genomic_DNA"/>
</dbReference>
<reference evidence="7 10" key="3">
    <citation type="submission" date="2016-08" db="EMBL/GenBank/DDBJ databases">
        <authorList>
            <person name="Seilhamer J.J."/>
        </authorList>
    </citation>
    <scope>NUCLEOTIDE SEQUENCE [LARGE SCALE GENOMIC DNA]</scope>
    <source>
        <strain evidence="7 10">NML150140-1</strain>
    </source>
</reference>